<gene>
    <name evidence="2" type="ORF">PCOS0759_LOCUS5712</name>
</gene>
<dbReference type="EMBL" id="HBGD01006838">
    <property type="protein sequence ID" value="CAD9082472.1"/>
    <property type="molecule type" value="Transcribed_RNA"/>
</dbReference>
<feature type="compositionally biased region" description="Polar residues" evidence="1">
    <location>
        <begin position="247"/>
        <end position="284"/>
    </location>
</feature>
<feature type="compositionally biased region" description="Low complexity" evidence="1">
    <location>
        <begin position="693"/>
        <end position="704"/>
    </location>
</feature>
<reference evidence="2" key="1">
    <citation type="submission" date="2021-01" db="EMBL/GenBank/DDBJ databases">
        <authorList>
            <person name="Corre E."/>
            <person name="Pelletier E."/>
            <person name="Niang G."/>
            <person name="Scheremetjew M."/>
            <person name="Finn R."/>
            <person name="Kale V."/>
            <person name="Holt S."/>
            <person name="Cochrane G."/>
            <person name="Meng A."/>
            <person name="Brown T."/>
            <person name="Cohen L."/>
        </authorList>
    </citation>
    <scope>NUCLEOTIDE SEQUENCE</scope>
    <source>
        <strain evidence="2">WS</strain>
    </source>
</reference>
<evidence type="ECO:0000313" key="2">
    <source>
        <dbReference type="EMBL" id="CAD9082472.1"/>
    </source>
</evidence>
<feature type="region of interest" description="Disordered" evidence="1">
    <location>
        <begin position="119"/>
        <end position="194"/>
    </location>
</feature>
<protein>
    <submittedName>
        <fullName evidence="2">Uncharacterized protein</fullName>
    </submittedName>
</protein>
<feature type="compositionally biased region" description="Polar residues" evidence="1">
    <location>
        <begin position="305"/>
        <end position="318"/>
    </location>
</feature>
<feature type="region of interest" description="Disordered" evidence="1">
    <location>
        <begin position="541"/>
        <end position="710"/>
    </location>
</feature>
<feature type="compositionally biased region" description="Polar residues" evidence="1">
    <location>
        <begin position="160"/>
        <end position="180"/>
    </location>
</feature>
<feature type="region of interest" description="Disordered" evidence="1">
    <location>
        <begin position="760"/>
        <end position="801"/>
    </location>
</feature>
<dbReference type="AlphaFoldDB" id="A0A7S1PHI7"/>
<proteinExistence type="predicted"/>
<feature type="region of interest" description="Disordered" evidence="1">
    <location>
        <begin position="412"/>
        <end position="510"/>
    </location>
</feature>
<feature type="compositionally biased region" description="Basic and acidic residues" evidence="1">
    <location>
        <begin position="119"/>
        <end position="128"/>
    </location>
</feature>
<feature type="compositionally biased region" description="Basic and acidic residues" evidence="1">
    <location>
        <begin position="465"/>
        <end position="475"/>
    </location>
</feature>
<feature type="compositionally biased region" description="Polar residues" evidence="1">
    <location>
        <begin position="646"/>
        <end position="665"/>
    </location>
</feature>
<feature type="compositionally biased region" description="Acidic residues" evidence="1">
    <location>
        <begin position="541"/>
        <end position="552"/>
    </location>
</feature>
<feature type="region of interest" description="Disordered" evidence="1">
    <location>
        <begin position="241"/>
        <end position="333"/>
    </location>
</feature>
<sequence length="844" mass="94172">MYNPFISTDCTKVHFPDFSKVFLSQRPSDNGAHEDNDQCVNIEESQIFHDLSFNIDMKMSNANMDQEHLREFYSLKRQEDQSALVAESDASREYFQSIGDHLPTYEIQRDIRRQLRAKYERQKQEKDERRRRRIQHQSSEVAHSTPRHARASENPLATPVSGNASPASSHYPHNNHSSVLENFDPNLLQSPPSRIVLYDPSNDQPVVNKEGSHVSRSMQTNLTIAPSMTVKITVVENPHLHHKDQSSHNYPHMQQTPGGGSASQFSPRTATTHHSHDTFNSPSFISGGGDANALSPQFSPAEAQIQVSPPSGLFTSPHQHMKPPTGKSSQSHYVQSPFLSPIQRSAARDKGLSSKRNLSPLSAQMEEITPIKADHITNEASAQHSSHQGTANNIRGQQLFLSPIASKYSGQQPDQLVMNDSPLTPARATGRQGPHRVPNSPMVDVPFLSPIAPAQSSSQAPPQNEESRMSAHMDDSAFTDDADDDGNHGNAPTFVHQHSRQHSKFQPMAMSQHASFLSPVKSHYDSMSGIQEQRDIFEDEPSGFGQYEEDYGDQANQNRHRRVPSADESTDSVARGRSPSFISPVKSSPIPRRRTSRYRAEESEQFITPRTLSRKENARKKSTNADEACRQLDFNPDTERSDREQSSSYHMSSDSILKQQPQYQREMQHHHHSSNVHRSASDGSHTRAPPPSGSHTPTTSRSPSDFSYQPSFISPVKVEQSSARMGRDQRDHTELLHRRSMSPHLDHSDHCPRCGFASPTTSDAHHHHHTSRQGTASISPRSRPQSGMSSRFHPYAESTSSSVAKLPIARANSSALYAISNPIRSPLSPVNYSYIKSKILSPSV</sequence>
<accession>A0A7S1PHI7</accession>
<name>A0A7S1PHI7_9EUKA</name>
<feature type="compositionally biased region" description="Polar residues" evidence="1">
    <location>
        <begin position="772"/>
        <end position="789"/>
    </location>
</feature>
<feature type="compositionally biased region" description="Low complexity" evidence="1">
    <location>
        <begin position="452"/>
        <end position="463"/>
    </location>
</feature>
<evidence type="ECO:0000256" key="1">
    <source>
        <dbReference type="SAM" id="MobiDB-lite"/>
    </source>
</evidence>
<organism evidence="2">
    <name type="scientific">Percolomonas cosmopolitus</name>
    <dbReference type="NCBI Taxonomy" id="63605"/>
    <lineage>
        <taxon>Eukaryota</taxon>
        <taxon>Discoba</taxon>
        <taxon>Heterolobosea</taxon>
        <taxon>Tetramitia</taxon>
        <taxon>Eutetramitia</taxon>
        <taxon>Percolomonadidae</taxon>
        <taxon>Percolomonas</taxon>
    </lineage>
</organism>